<feature type="region of interest" description="Disordered" evidence="1">
    <location>
        <begin position="1"/>
        <end position="26"/>
    </location>
</feature>
<gene>
    <name evidence="2" type="ORF">DY000_02031537</name>
</gene>
<name>A0ABQ7DPN0_BRACR</name>
<evidence type="ECO:0000256" key="1">
    <source>
        <dbReference type="SAM" id="MobiDB-lite"/>
    </source>
</evidence>
<comment type="caution">
    <text evidence="2">The sequence shown here is derived from an EMBL/GenBank/DDBJ whole genome shotgun (WGS) entry which is preliminary data.</text>
</comment>
<evidence type="ECO:0000313" key="2">
    <source>
        <dbReference type="EMBL" id="KAF3579286.1"/>
    </source>
</evidence>
<proteinExistence type="predicted"/>
<sequence length="91" mass="10379">MGDSQLILENARPLSPTRDSRPKGPDLEKKYELVNFVVFRIRLSKMAMTRNIEMRMVVATKPKETTLTESLNIGLHFFSCQRFVGALTSGY</sequence>
<dbReference type="EMBL" id="QGKV02000649">
    <property type="protein sequence ID" value="KAF3579286.1"/>
    <property type="molecule type" value="Genomic_DNA"/>
</dbReference>
<dbReference type="Proteomes" id="UP000266723">
    <property type="component" value="Unassembled WGS sequence"/>
</dbReference>
<keyword evidence="3" id="KW-1185">Reference proteome</keyword>
<reference evidence="2 3" key="1">
    <citation type="journal article" date="2020" name="BMC Genomics">
        <title>Intraspecific diversification of the crop wild relative Brassica cretica Lam. using demographic model selection.</title>
        <authorList>
            <person name="Kioukis A."/>
            <person name="Michalopoulou V.A."/>
            <person name="Briers L."/>
            <person name="Pirintsos S."/>
            <person name="Studholme D.J."/>
            <person name="Pavlidis P."/>
            <person name="Sarris P.F."/>
        </authorList>
    </citation>
    <scope>NUCLEOTIDE SEQUENCE [LARGE SCALE GENOMIC DNA]</scope>
    <source>
        <strain evidence="3">cv. PFS-1207/04</strain>
    </source>
</reference>
<evidence type="ECO:0000313" key="3">
    <source>
        <dbReference type="Proteomes" id="UP000266723"/>
    </source>
</evidence>
<organism evidence="2 3">
    <name type="scientific">Brassica cretica</name>
    <name type="common">Mustard</name>
    <dbReference type="NCBI Taxonomy" id="69181"/>
    <lineage>
        <taxon>Eukaryota</taxon>
        <taxon>Viridiplantae</taxon>
        <taxon>Streptophyta</taxon>
        <taxon>Embryophyta</taxon>
        <taxon>Tracheophyta</taxon>
        <taxon>Spermatophyta</taxon>
        <taxon>Magnoliopsida</taxon>
        <taxon>eudicotyledons</taxon>
        <taxon>Gunneridae</taxon>
        <taxon>Pentapetalae</taxon>
        <taxon>rosids</taxon>
        <taxon>malvids</taxon>
        <taxon>Brassicales</taxon>
        <taxon>Brassicaceae</taxon>
        <taxon>Brassiceae</taxon>
        <taxon>Brassica</taxon>
    </lineage>
</organism>
<protein>
    <submittedName>
        <fullName evidence="2">Uncharacterized protein</fullName>
    </submittedName>
</protein>
<accession>A0ABQ7DPN0</accession>